<dbReference type="InterPro" id="IPR018060">
    <property type="entry name" value="HTH_AraC"/>
</dbReference>
<dbReference type="PANTHER" id="PTHR43130">
    <property type="entry name" value="ARAC-FAMILY TRANSCRIPTIONAL REGULATOR"/>
    <property type="match status" value="1"/>
</dbReference>
<name>A0A212K720_9BACT</name>
<evidence type="ECO:0000259" key="3">
    <source>
        <dbReference type="PROSITE" id="PS01124"/>
    </source>
</evidence>
<evidence type="ECO:0000256" key="2">
    <source>
        <dbReference type="ARBA" id="ARBA00023163"/>
    </source>
</evidence>
<proteinExistence type="predicted"/>
<dbReference type="InterPro" id="IPR009057">
    <property type="entry name" value="Homeodomain-like_sf"/>
</dbReference>
<gene>
    <name evidence="4" type="ORF">KL86DYS1_31689</name>
</gene>
<organism evidence="4">
    <name type="scientific">uncultured Dysgonomonas sp</name>
    <dbReference type="NCBI Taxonomy" id="206096"/>
    <lineage>
        <taxon>Bacteria</taxon>
        <taxon>Pseudomonadati</taxon>
        <taxon>Bacteroidota</taxon>
        <taxon>Bacteroidia</taxon>
        <taxon>Bacteroidales</taxon>
        <taxon>Dysgonomonadaceae</taxon>
        <taxon>Dysgonomonas</taxon>
        <taxon>environmental samples</taxon>
    </lineage>
</organism>
<reference evidence="4" key="1">
    <citation type="submission" date="2016-04" db="EMBL/GenBank/DDBJ databases">
        <authorList>
            <person name="Evans L.H."/>
            <person name="Alamgir A."/>
            <person name="Owens N."/>
            <person name="Weber N.D."/>
            <person name="Virtaneva K."/>
            <person name="Barbian K."/>
            <person name="Babar A."/>
            <person name="Rosenke K."/>
        </authorList>
    </citation>
    <scope>NUCLEOTIDE SEQUENCE</scope>
    <source>
        <strain evidence="4">86-1</strain>
    </source>
</reference>
<dbReference type="Gene3D" id="1.10.10.60">
    <property type="entry name" value="Homeodomain-like"/>
    <property type="match status" value="2"/>
</dbReference>
<dbReference type="Pfam" id="PF01965">
    <property type="entry name" value="DJ-1_PfpI"/>
    <property type="match status" value="1"/>
</dbReference>
<dbReference type="Pfam" id="PF12833">
    <property type="entry name" value="HTH_18"/>
    <property type="match status" value="1"/>
</dbReference>
<dbReference type="Gene3D" id="3.40.50.880">
    <property type="match status" value="1"/>
</dbReference>
<keyword evidence="1" id="KW-0805">Transcription regulation</keyword>
<dbReference type="GO" id="GO:0043565">
    <property type="term" value="F:sequence-specific DNA binding"/>
    <property type="evidence" value="ECO:0007669"/>
    <property type="project" value="InterPro"/>
</dbReference>
<dbReference type="GO" id="GO:0003700">
    <property type="term" value="F:DNA-binding transcription factor activity"/>
    <property type="evidence" value="ECO:0007669"/>
    <property type="project" value="InterPro"/>
</dbReference>
<dbReference type="EMBL" id="FLUM01000003">
    <property type="protein sequence ID" value="SBW07523.1"/>
    <property type="molecule type" value="Genomic_DNA"/>
</dbReference>
<protein>
    <recommendedName>
        <fullName evidence="3">HTH araC/xylS-type domain-containing protein</fullName>
    </recommendedName>
</protein>
<dbReference type="InterPro" id="IPR002818">
    <property type="entry name" value="DJ-1/PfpI"/>
</dbReference>
<sequence>MSRHKHIAFLVIPDSTLLDITGPYEVFSQAIECLQKKDKADTYVLHTLSAGRSKTVRTASGMTIQCDNNFDAAGLEIDTLFVPGMPNSMQDHYNLNNKILKWIKHQSKTARRICSVCTGTFFLAESGILTGRKATTHWELCEKLMHDYPDIQVDSNPIFIKDGNIYTSAGISAGMDLALALIEEDHGRALALEVAKQMVLYLKRPGNQSQYSSVLTHQNTDYRPILDIEGWIQEHLTDSLTVEILAEQAAMSPRNFARVFVRETGITPAKYIDKIRIETACRYLVETKLSLKEITDACGLGTPDNMRRVFLKYFQISPLDYRRNFGSITAD</sequence>
<dbReference type="SMART" id="SM00342">
    <property type="entry name" value="HTH_ARAC"/>
    <property type="match status" value="1"/>
</dbReference>
<dbReference type="SUPFAM" id="SSF46689">
    <property type="entry name" value="Homeodomain-like"/>
    <property type="match status" value="2"/>
</dbReference>
<dbReference type="SUPFAM" id="SSF52317">
    <property type="entry name" value="Class I glutamine amidotransferase-like"/>
    <property type="match status" value="1"/>
</dbReference>
<dbReference type="InterPro" id="IPR052158">
    <property type="entry name" value="INH-QAR"/>
</dbReference>
<evidence type="ECO:0000256" key="1">
    <source>
        <dbReference type="ARBA" id="ARBA00023015"/>
    </source>
</evidence>
<dbReference type="CDD" id="cd03137">
    <property type="entry name" value="GATase1_AraC_1"/>
    <property type="match status" value="1"/>
</dbReference>
<accession>A0A212K720</accession>
<dbReference type="RefSeq" id="WP_296944764.1">
    <property type="nucleotide sequence ID" value="NZ_LT599032.1"/>
</dbReference>
<dbReference type="PANTHER" id="PTHR43130:SF3">
    <property type="entry name" value="HTH-TYPE TRANSCRIPTIONAL REGULATOR RV1931C"/>
    <property type="match status" value="1"/>
</dbReference>
<evidence type="ECO:0000313" key="4">
    <source>
        <dbReference type="EMBL" id="SBW07523.1"/>
    </source>
</evidence>
<dbReference type="InterPro" id="IPR029062">
    <property type="entry name" value="Class_I_gatase-like"/>
</dbReference>
<feature type="domain" description="HTH araC/xylS-type" evidence="3">
    <location>
        <begin position="226"/>
        <end position="324"/>
    </location>
</feature>
<keyword evidence="2" id="KW-0804">Transcription</keyword>
<dbReference type="AlphaFoldDB" id="A0A212K720"/>
<dbReference type="PROSITE" id="PS01124">
    <property type="entry name" value="HTH_ARAC_FAMILY_2"/>
    <property type="match status" value="1"/>
</dbReference>